<dbReference type="Proteomes" id="UP000176850">
    <property type="component" value="Unassembled WGS sequence"/>
</dbReference>
<dbReference type="SUPFAM" id="SSF53448">
    <property type="entry name" value="Nucleotide-diphospho-sugar transferases"/>
    <property type="match status" value="1"/>
</dbReference>
<evidence type="ECO:0000313" key="3">
    <source>
        <dbReference type="Proteomes" id="UP000176850"/>
    </source>
</evidence>
<dbReference type="Pfam" id="PF00535">
    <property type="entry name" value="Glycos_transf_2"/>
    <property type="match status" value="1"/>
</dbReference>
<dbReference type="AlphaFoldDB" id="A0A1F7GMM0"/>
<name>A0A1F7GMM0_9BACT</name>
<sequence>METKITVLIHTYNEANEIVECIESAKLLTDIIVLVDMESTDDTVEIAKKEGADVYSFPFSRYVEPARNFGIEKIKTEWVFLLDADERMTGELAEEILKRVQDDERAETHFKLHRKNIFAGKKWLKYGGWNSTSDYQTRLIKKSVFVNWPKAIHSTPEINGEAGFLKEPLLHYFHKDLETMVTKTTVYEDIESDLLFQAHKPVSTSIFFRKFLGELYRRLFKWQGFRDGTLGVIESIYQAYSKTTTYLFLYEKNHEKTSHS</sequence>
<reference evidence="2 3" key="1">
    <citation type="journal article" date="2016" name="Nat. Commun.">
        <title>Thousands of microbial genomes shed light on interconnected biogeochemical processes in an aquifer system.</title>
        <authorList>
            <person name="Anantharaman K."/>
            <person name="Brown C.T."/>
            <person name="Hug L.A."/>
            <person name="Sharon I."/>
            <person name="Castelle C.J."/>
            <person name="Probst A.J."/>
            <person name="Thomas B.C."/>
            <person name="Singh A."/>
            <person name="Wilkins M.J."/>
            <person name="Karaoz U."/>
            <person name="Brodie E.L."/>
            <person name="Williams K.H."/>
            <person name="Hubbard S.S."/>
            <person name="Banfield J.F."/>
        </authorList>
    </citation>
    <scope>NUCLEOTIDE SEQUENCE [LARGE SCALE GENOMIC DNA]</scope>
</reference>
<dbReference type="InterPro" id="IPR029044">
    <property type="entry name" value="Nucleotide-diphossugar_trans"/>
</dbReference>
<dbReference type="PANTHER" id="PTHR43630:SF2">
    <property type="entry name" value="GLYCOSYLTRANSFERASE"/>
    <property type="match status" value="1"/>
</dbReference>
<gene>
    <name evidence="2" type="ORF">A2799_02730</name>
</gene>
<dbReference type="EMBL" id="MFZH01000001">
    <property type="protein sequence ID" value="OGK20199.1"/>
    <property type="molecule type" value="Genomic_DNA"/>
</dbReference>
<dbReference type="PANTHER" id="PTHR43630">
    <property type="entry name" value="POLY-BETA-1,6-N-ACETYL-D-GLUCOSAMINE SYNTHASE"/>
    <property type="match status" value="1"/>
</dbReference>
<dbReference type="Gene3D" id="3.90.550.10">
    <property type="entry name" value="Spore Coat Polysaccharide Biosynthesis Protein SpsA, Chain A"/>
    <property type="match status" value="1"/>
</dbReference>
<proteinExistence type="predicted"/>
<evidence type="ECO:0000313" key="2">
    <source>
        <dbReference type="EMBL" id="OGK20199.1"/>
    </source>
</evidence>
<evidence type="ECO:0000259" key="1">
    <source>
        <dbReference type="Pfam" id="PF00535"/>
    </source>
</evidence>
<protein>
    <recommendedName>
        <fullName evidence="1">Glycosyltransferase 2-like domain-containing protein</fullName>
    </recommendedName>
</protein>
<organism evidence="2 3">
    <name type="scientific">Candidatus Roizmanbacteria bacterium RIFCSPHIGHO2_01_FULL_39_24</name>
    <dbReference type="NCBI Taxonomy" id="1802032"/>
    <lineage>
        <taxon>Bacteria</taxon>
        <taxon>Candidatus Roizmaniibacteriota</taxon>
    </lineage>
</organism>
<dbReference type="CDD" id="cd02511">
    <property type="entry name" value="Beta4Glucosyltransferase"/>
    <property type="match status" value="1"/>
</dbReference>
<accession>A0A1F7GMM0</accession>
<feature type="domain" description="Glycosyltransferase 2-like" evidence="1">
    <location>
        <begin position="6"/>
        <end position="139"/>
    </location>
</feature>
<dbReference type="InterPro" id="IPR001173">
    <property type="entry name" value="Glyco_trans_2-like"/>
</dbReference>
<comment type="caution">
    <text evidence="2">The sequence shown here is derived from an EMBL/GenBank/DDBJ whole genome shotgun (WGS) entry which is preliminary data.</text>
</comment>